<dbReference type="Pfam" id="PF10049">
    <property type="entry name" value="DUF2283"/>
    <property type="match status" value="1"/>
</dbReference>
<evidence type="ECO:0008006" key="3">
    <source>
        <dbReference type="Google" id="ProtNLM"/>
    </source>
</evidence>
<keyword evidence="2" id="KW-1185">Reference proteome</keyword>
<dbReference type="RefSeq" id="WP_111342488.1">
    <property type="nucleotide sequence ID" value="NZ_QHHQ01000001.1"/>
</dbReference>
<dbReference type="AlphaFoldDB" id="A0A8B2NZL0"/>
<dbReference type="InterPro" id="IPR019270">
    <property type="entry name" value="DUF2283"/>
</dbReference>
<protein>
    <recommendedName>
        <fullName evidence="3">DUF2283 domain-containing protein</fullName>
    </recommendedName>
</protein>
<reference evidence="1 2" key="1">
    <citation type="submission" date="2018-05" db="EMBL/GenBank/DDBJ databases">
        <title>Acuticoccus sediminis sp. nov., isolated from deep-sea sediment of Indian Ocean.</title>
        <authorList>
            <person name="Liu X."/>
            <person name="Lai Q."/>
            <person name="Du Y."/>
            <person name="Sun F."/>
            <person name="Zhang X."/>
            <person name="Wang S."/>
            <person name="Shao Z."/>
        </authorList>
    </citation>
    <scope>NUCLEOTIDE SEQUENCE [LARGE SCALE GENOMIC DNA]</scope>
    <source>
        <strain evidence="1 2">PTG4-2</strain>
    </source>
</reference>
<dbReference type="OrthoDB" id="9799670at2"/>
<sequence length="79" mass="8791">MQITYDPDANAAYITLTDKTGELETLVINDDINIDVLPDGSLYGIELLDADRQLQSDDRTLTVLNQLTGEELRLKLQPA</sequence>
<comment type="caution">
    <text evidence="1">The sequence shown here is derived from an EMBL/GenBank/DDBJ whole genome shotgun (WGS) entry which is preliminary data.</text>
</comment>
<evidence type="ECO:0000313" key="1">
    <source>
        <dbReference type="EMBL" id="RAI03625.1"/>
    </source>
</evidence>
<organism evidence="1 2">
    <name type="scientific">Acuticoccus sediminis</name>
    <dbReference type="NCBI Taxonomy" id="2184697"/>
    <lineage>
        <taxon>Bacteria</taxon>
        <taxon>Pseudomonadati</taxon>
        <taxon>Pseudomonadota</taxon>
        <taxon>Alphaproteobacteria</taxon>
        <taxon>Hyphomicrobiales</taxon>
        <taxon>Amorphaceae</taxon>
        <taxon>Acuticoccus</taxon>
    </lineage>
</organism>
<gene>
    <name evidence="1" type="ORF">DLJ53_03825</name>
</gene>
<accession>A0A8B2NZL0</accession>
<name>A0A8B2NZL0_9HYPH</name>
<proteinExistence type="predicted"/>
<dbReference type="Proteomes" id="UP000249590">
    <property type="component" value="Unassembled WGS sequence"/>
</dbReference>
<evidence type="ECO:0000313" key="2">
    <source>
        <dbReference type="Proteomes" id="UP000249590"/>
    </source>
</evidence>
<dbReference type="EMBL" id="QHHQ01000001">
    <property type="protein sequence ID" value="RAI03625.1"/>
    <property type="molecule type" value="Genomic_DNA"/>
</dbReference>